<organism evidence="2 3">
    <name type="scientific">Ceratina calcarata</name>
    <dbReference type="NCBI Taxonomy" id="156304"/>
    <lineage>
        <taxon>Eukaryota</taxon>
        <taxon>Metazoa</taxon>
        <taxon>Ecdysozoa</taxon>
        <taxon>Arthropoda</taxon>
        <taxon>Hexapoda</taxon>
        <taxon>Insecta</taxon>
        <taxon>Pterygota</taxon>
        <taxon>Neoptera</taxon>
        <taxon>Endopterygota</taxon>
        <taxon>Hymenoptera</taxon>
        <taxon>Apocrita</taxon>
        <taxon>Aculeata</taxon>
        <taxon>Apoidea</taxon>
        <taxon>Anthophila</taxon>
        <taxon>Apidae</taxon>
        <taxon>Ceratina</taxon>
        <taxon>Zadontomerus</taxon>
    </lineage>
</organism>
<dbReference type="PANTHER" id="PTHR12242">
    <property type="entry name" value="OS02G0130600 PROTEIN-RELATED"/>
    <property type="match status" value="1"/>
</dbReference>
<feature type="transmembrane region" description="Helical" evidence="1">
    <location>
        <begin position="225"/>
        <end position="245"/>
    </location>
</feature>
<feature type="transmembrane region" description="Helical" evidence="1">
    <location>
        <begin position="124"/>
        <end position="141"/>
    </location>
</feature>
<keyword evidence="1" id="KW-1133">Transmembrane helix</keyword>
<sequence length="323" mass="38050">MPPECEKIENGCVPEQISFIDSRIKEHLRFSTSATLCGRRAMVNKLWCQEVARKWFHEKDEPPHPRSLTEPKCQRHVATWYLLYRWLIFLAWACIIVCSIFEFGSYEPNVVPMYDKWPIYLTNWDLTLGLSQALLGGYLVSRRWRQQKVSDSDPSKLGFIDRVYWFLYVVTTNTALVVTITYWCSIYNPEIHYLDPLNVMLHICNTILMILDYCVTSIPFRLRNFWWSLTIVFVYVTFSIVYYVAGGLDKNGYHYIYKILDWKKPVTTTFVCIGQAVFITIVHSLMCFLENVKNKLYLRVDRNLGRSYAESQACTTEKRDNIV</sequence>
<keyword evidence="2" id="KW-1185">Reference proteome</keyword>
<proteinExistence type="predicted"/>
<dbReference type="PANTHER" id="PTHR12242:SF49">
    <property type="entry name" value="HEADBUTT, ISOFORM E"/>
    <property type="match status" value="1"/>
</dbReference>
<reference evidence="3" key="1">
    <citation type="submission" date="2025-08" db="UniProtKB">
        <authorList>
            <consortium name="RefSeq"/>
        </authorList>
    </citation>
    <scope>IDENTIFICATION</scope>
    <source>
        <tissue evidence="3">Whole body</tissue>
    </source>
</reference>
<feature type="transmembrane region" description="Helical" evidence="1">
    <location>
        <begin position="199"/>
        <end position="218"/>
    </location>
</feature>
<gene>
    <name evidence="3" type="primary">LOC108631005</name>
</gene>
<keyword evidence="1" id="KW-0472">Membrane</keyword>
<evidence type="ECO:0000313" key="3">
    <source>
        <dbReference type="RefSeq" id="XP_026674361.1"/>
    </source>
</evidence>
<evidence type="ECO:0000256" key="1">
    <source>
        <dbReference type="SAM" id="Phobius"/>
    </source>
</evidence>
<dbReference type="GO" id="GO:0016020">
    <property type="term" value="C:membrane"/>
    <property type="evidence" value="ECO:0007669"/>
    <property type="project" value="TreeGrafter"/>
</dbReference>
<dbReference type="InterPro" id="IPR049352">
    <property type="entry name" value="Rost"/>
</dbReference>
<accession>A0AAJ7WFB8</accession>
<evidence type="ECO:0000313" key="2">
    <source>
        <dbReference type="Proteomes" id="UP000694925"/>
    </source>
</evidence>
<dbReference type="AlphaFoldDB" id="A0AAJ7WFB8"/>
<keyword evidence="1" id="KW-0812">Transmembrane</keyword>
<dbReference type="Proteomes" id="UP000694925">
    <property type="component" value="Unplaced"/>
</dbReference>
<name>A0AAJ7WFB8_9HYME</name>
<feature type="transmembrane region" description="Helical" evidence="1">
    <location>
        <begin position="82"/>
        <end position="104"/>
    </location>
</feature>
<dbReference type="Pfam" id="PF21534">
    <property type="entry name" value="Rost"/>
    <property type="match status" value="1"/>
</dbReference>
<protein>
    <submittedName>
        <fullName evidence="3">Uncharacterized protein LOC108631005 isoform X3</fullName>
    </submittedName>
</protein>
<dbReference type="RefSeq" id="XP_026674361.1">
    <property type="nucleotide sequence ID" value="XM_026818560.1"/>
</dbReference>
<feature type="transmembrane region" description="Helical" evidence="1">
    <location>
        <begin position="265"/>
        <end position="289"/>
    </location>
</feature>
<feature type="transmembrane region" description="Helical" evidence="1">
    <location>
        <begin position="162"/>
        <end position="183"/>
    </location>
</feature>
<dbReference type="GeneID" id="108631005"/>